<evidence type="ECO:0000313" key="3">
    <source>
        <dbReference type="Proteomes" id="UP001372834"/>
    </source>
</evidence>
<feature type="compositionally biased region" description="Polar residues" evidence="1">
    <location>
        <begin position="67"/>
        <end position="83"/>
    </location>
</feature>
<organism evidence="2 3">
    <name type="scientific">Polyplax serrata</name>
    <name type="common">Common mouse louse</name>
    <dbReference type="NCBI Taxonomy" id="468196"/>
    <lineage>
        <taxon>Eukaryota</taxon>
        <taxon>Metazoa</taxon>
        <taxon>Ecdysozoa</taxon>
        <taxon>Arthropoda</taxon>
        <taxon>Hexapoda</taxon>
        <taxon>Insecta</taxon>
        <taxon>Pterygota</taxon>
        <taxon>Neoptera</taxon>
        <taxon>Paraneoptera</taxon>
        <taxon>Psocodea</taxon>
        <taxon>Troctomorpha</taxon>
        <taxon>Phthiraptera</taxon>
        <taxon>Anoplura</taxon>
        <taxon>Polyplacidae</taxon>
        <taxon>Polyplax</taxon>
    </lineage>
</organism>
<dbReference type="AlphaFoldDB" id="A0AAN8PAP6"/>
<name>A0AAN8PAP6_POLSC</name>
<dbReference type="Proteomes" id="UP001372834">
    <property type="component" value="Unassembled WGS sequence"/>
</dbReference>
<proteinExistence type="predicted"/>
<sequence length="163" mass="18604">MAEYVFLFFKFLFGFQSSFRGRVRRQSTHVRLLTRKVSKTYLTSGTRTKDESKTDLAEVPDIVSNEHAVNNPPTSVSPGNLNLQKRKLPPETWQKKKPARKNNRNARFGCVGCGSPNGDVARERKARKERKVFPFGPLPAVLKKKKKKKCASMQILDGRRNNL</sequence>
<evidence type="ECO:0000256" key="1">
    <source>
        <dbReference type="SAM" id="MobiDB-lite"/>
    </source>
</evidence>
<gene>
    <name evidence="2" type="ORF">RUM43_009355</name>
</gene>
<evidence type="ECO:0000313" key="2">
    <source>
        <dbReference type="EMBL" id="KAK6623503.1"/>
    </source>
</evidence>
<reference evidence="2 3" key="1">
    <citation type="submission" date="2023-10" db="EMBL/GenBank/DDBJ databases">
        <title>Genomes of two closely related lineages of the louse Polyplax serrata with different host specificities.</title>
        <authorList>
            <person name="Martinu J."/>
            <person name="Tarabai H."/>
            <person name="Stefka J."/>
            <person name="Hypsa V."/>
        </authorList>
    </citation>
    <scope>NUCLEOTIDE SEQUENCE [LARGE SCALE GENOMIC DNA]</scope>
    <source>
        <strain evidence="2">HR10_N</strain>
    </source>
</reference>
<feature type="region of interest" description="Disordered" evidence="1">
    <location>
        <begin position="63"/>
        <end position="119"/>
    </location>
</feature>
<protein>
    <submittedName>
        <fullName evidence="2">Uncharacterized protein</fullName>
    </submittedName>
</protein>
<feature type="compositionally biased region" description="Basic residues" evidence="1">
    <location>
        <begin position="95"/>
        <end position="104"/>
    </location>
</feature>
<accession>A0AAN8PAP6</accession>
<comment type="caution">
    <text evidence="2">The sequence shown here is derived from an EMBL/GenBank/DDBJ whole genome shotgun (WGS) entry which is preliminary data.</text>
</comment>
<dbReference type="EMBL" id="JAWJWE010000038">
    <property type="protein sequence ID" value="KAK6623503.1"/>
    <property type="molecule type" value="Genomic_DNA"/>
</dbReference>